<dbReference type="Proteomes" id="UP000056968">
    <property type="component" value="Chromosome"/>
</dbReference>
<name>A0A0S3EV85_9SPHN</name>
<reference evidence="2 3" key="1">
    <citation type="submission" date="2015-11" db="EMBL/GenBank/DDBJ databases">
        <title>A Two-component Flavoprotein Monooxygenase System MeaXY Responsible for para-Hydroxylation of 2-Methyl-6-ethylaniline and 2,6-Diethylaniline in Sphingobium baderi DE-13.</title>
        <authorList>
            <person name="Cheng M."/>
            <person name="Meng Q."/>
            <person name="Yang Y."/>
            <person name="Chu C."/>
            <person name="Yan X."/>
            <person name="He J."/>
            <person name="Li S."/>
        </authorList>
    </citation>
    <scope>NUCLEOTIDE SEQUENCE [LARGE SCALE GENOMIC DNA]</scope>
    <source>
        <strain evidence="2 3">DE-13</strain>
    </source>
</reference>
<gene>
    <name evidence="2" type="ORF">ATN00_02590</name>
</gene>
<dbReference type="AlphaFoldDB" id="A0A0S3EV85"/>
<sequence>MFLSPYYEMHRPLRRDDGRAKDVKAGGRKQTCPASGTASLSIRVAHIRQSNRAENRIVRSYRAERLRQPVMI</sequence>
<protein>
    <submittedName>
        <fullName evidence="2">Uncharacterized protein</fullName>
    </submittedName>
</protein>
<evidence type="ECO:0000313" key="3">
    <source>
        <dbReference type="Proteomes" id="UP000056968"/>
    </source>
</evidence>
<organism evidence="2 3">
    <name type="scientific">Sphingobium baderi</name>
    <dbReference type="NCBI Taxonomy" id="1332080"/>
    <lineage>
        <taxon>Bacteria</taxon>
        <taxon>Pseudomonadati</taxon>
        <taxon>Pseudomonadota</taxon>
        <taxon>Alphaproteobacteria</taxon>
        <taxon>Sphingomonadales</taxon>
        <taxon>Sphingomonadaceae</taxon>
        <taxon>Sphingobium</taxon>
    </lineage>
</organism>
<evidence type="ECO:0000256" key="1">
    <source>
        <dbReference type="SAM" id="MobiDB-lite"/>
    </source>
</evidence>
<dbReference type="KEGG" id="sbd:ATN00_02590"/>
<dbReference type="EMBL" id="CP013264">
    <property type="protein sequence ID" value="ALR19359.1"/>
    <property type="molecule type" value="Genomic_DNA"/>
</dbReference>
<feature type="compositionally biased region" description="Basic and acidic residues" evidence="1">
    <location>
        <begin position="13"/>
        <end position="25"/>
    </location>
</feature>
<proteinExistence type="predicted"/>
<evidence type="ECO:0000313" key="2">
    <source>
        <dbReference type="EMBL" id="ALR19359.1"/>
    </source>
</evidence>
<accession>A0A0S3EV85</accession>
<keyword evidence="3" id="KW-1185">Reference proteome</keyword>
<feature type="region of interest" description="Disordered" evidence="1">
    <location>
        <begin position="13"/>
        <end position="37"/>
    </location>
</feature>